<feature type="compositionally biased region" description="Acidic residues" evidence="3">
    <location>
        <begin position="416"/>
        <end position="427"/>
    </location>
</feature>
<evidence type="ECO:0000256" key="2">
    <source>
        <dbReference type="PIRNR" id="PIRNR009303"/>
    </source>
</evidence>
<feature type="compositionally biased region" description="Polar residues" evidence="3">
    <location>
        <begin position="446"/>
        <end position="463"/>
    </location>
</feature>
<dbReference type="PIRSF" id="PIRSF009303">
    <property type="entry name" value="Cell_cycle_RAD9"/>
    <property type="match status" value="1"/>
</dbReference>
<evidence type="ECO:0000256" key="1">
    <source>
        <dbReference type="ARBA" id="ARBA00008494"/>
    </source>
</evidence>
<dbReference type="PANTHER" id="PTHR15237">
    <property type="entry name" value="DNA REPAIR PROTEIN RAD9"/>
    <property type="match status" value="1"/>
</dbReference>
<dbReference type="Proteomes" id="UP000695022">
    <property type="component" value="Unplaced"/>
</dbReference>
<organism evidence="4 5">
    <name type="scientific">Priapulus caudatus</name>
    <name type="common">Priapulid worm</name>
    <dbReference type="NCBI Taxonomy" id="37621"/>
    <lineage>
        <taxon>Eukaryota</taxon>
        <taxon>Metazoa</taxon>
        <taxon>Ecdysozoa</taxon>
        <taxon>Scalidophora</taxon>
        <taxon>Priapulida</taxon>
        <taxon>Priapulimorpha</taxon>
        <taxon>Priapulimorphida</taxon>
        <taxon>Priapulidae</taxon>
        <taxon>Priapulus</taxon>
    </lineage>
</organism>
<dbReference type="InterPro" id="IPR007268">
    <property type="entry name" value="Rad9/Ddc1"/>
</dbReference>
<dbReference type="CDD" id="cd00577">
    <property type="entry name" value="PCNA"/>
    <property type="match status" value="1"/>
</dbReference>
<feature type="compositionally biased region" description="Basic residues" evidence="3">
    <location>
        <begin position="393"/>
        <end position="411"/>
    </location>
</feature>
<dbReference type="RefSeq" id="XP_014670805.1">
    <property type="nucleotide sequence ID" value="XM_014815319.1"/>
</dbReference>
<proteinExistence type="inferred from homology"/>
<feature type="region of interest" description="Disordered" evidence="3">
    <location>
        <begin position="295"/>
        <end position="476"/>
    </location>
</feature>
<dbReference type="InterPro" id="IPR026584">
    <property type="entry name" value="Rad9"/>
</dbReference>
<reference evidence="5" key="1">
    <citation type="submission" date="2025-08" db="UniProtKB">
        <authorList>
            <consortium name="RefSeq"/>
        </authorList>
    </citation>
    <scope>IDENTIFICATION</scope>
</reference>
<dbReference type="Pfam" id="PF04139">
    <property type="entry name" value="Rad9"/>
    <property type="match status" value="1"/>
</dbReference>
<sequence length="476" mass="52356">MSLAWGKWPRRGDQSRQAKTTSTLSLFGKAIHSLSKIGEELYFEALDEGLSLRTVNSSRSAYACFTFVPSFFTHYEVGGGGGGDGDDDDDVRCKIVMKSCLSVFRSLSNIERTVDTCKVRLDSNEARLTFQLRCKHGIVKTYNLTYIESEALVAIFSKDLCPNRLTAQSRLLCDAMLNFQTNQEEVILIVNPQKLSLRNYVDDEPDPSKVVQTEVTLAPEEFDNYQVGVDTEVTFCLKELRAILAFTEAVGQPLAAYFETAGKPIVFCIETDPGFEARFVLATLADRASQADNTARSVAAAPSKLANGSTAKKSVRKRPANSSVEGTRSQGLQGRGRHGQGDVRRQIDSTEMRPTPHTNTTHSADVRQTDAGASRSLARGGGDDNRPSSPVISHRHAQQRPGVRGRQRVPRRHEEEAEEHSDEDAEEVVVPGTPPSKKLKSMFLGFSQSTQGTDRSTQATTRQVLAADTDEDDDDD</sequence>
<evidence type="ECO:0000313" key="4">
    <source>
        <dbReference type="Proteomes" id="UP000695022"/>
    </source>
</evidence>
<dbReference type="SUPFAM" id="SSF55979">
    <property type="entry name" value="DNA clamp"/>
    <property type="match status" value="1"/>
</dbReference>
<evidence type="ECO:0000256" key="3">
    <source>
        <dbReference type="SAM" id="MobiDB-lite"/>
    </source>
</evidence>
<keyword evidence="4" id="KW-1185">Reference proteome</keyword>
<accession>A0ABM1EF34</accession>
<protein>
    <recommendedName>
        <fullName evidence="2">Cell cycle checkpoint control protein</fullName>
    </recommendedName>
</protein>
<dbReference type="Gene3D" id="3.70.10.10">
    <property type="match status" value="1"/>
</dbReference>
<dbReference type="GeneID" id="106811616"/>
<dbReference type="InterPro" id="IPR046938">
    <property type="entry name" value="DNA_clamp_sf"/>
</dbReference>
<gene>
    <name evidence="5" type="primary">LOC106811616</name>
</gene>
<dbReference type="PANTHER" id="PTHR15237:SF0">
    <property type="entry name" value="CELL CYCLE CHECKPOINT CONTROL PROTEIN"/>
    <property type="match status" value="1"/>
</dbReference>
<evidence type="ECO:0000313" key="5">
    <source>
        <dbReference type="RefSeq" id="XP_014670805.1"/>
    </source>
</evidence>
<comment type="similarity">
    <text evidence="1 2">Belongs to the rad9 family.</text>
</comment>
<feature type="compositionally biased region" description="Basic and acidic residues" evidence="3">
    <location>
        <begin position="339"/>
        <end position="351"/>
    </location>
</feature>
<name>A0ABM1EF34_PRICU</name>